<comment type="subcellular location">
    <subcellularLocation>
        <location evidence="1">Nucleus</location>
    </subcellularLocation>
</comment>
<evidence type="ECO:0000256" key="1">
    <source>
        <dbReference type="ARBA" id="ARBA00004123"/>
    </source>
</evidence>
<evidence type="ECO:0000313" key="9">
    <source>
        <dbReference type="Proteomes" id="UP000515152"/>
    </source>
</evidence>
<evidence type="ECO:0000259" key="8">
    <source>
        <dbReference type="PROSITE" id="PS51054"/>
    </source>
</evidence>
<feature type="region of interest" description="Disordered" evidence="6">
    <location>
        <begin position="205"/>
        <end position="224"/>
    </location>
</feature>
<reference evidence="10" key="1">
    <citation type="submission" date="2025-08" db="UniProtKB">
        <authorList>
            <consortium name="RefSeq"/>
        </authorList>
    </citation>
    <scope>IDENTIFICATION</scope>
</reference>
<dbReference type="Proteomes" id="UP000515152">
    <property type="component" value="Chromosome 19"/>
</dbReference>
<protein>
    <submittedName>
        <fullName evidence="10">Hairy/enhancer-of-split related with YRPW motif-like protein</fullName>
    </submittedName>
</protein>
<dbReference type="GO" id="GO:0005634">
    <property type="term" value="C:nucleus"/>
    <property type="evidence" value="ECO:0007669"/>
    <property type="project" value="UniProtKB-SubCell"/>
</dbReference>
<feature type="domain" description="Orange" evidence="8">
    <location>
        <begin position="144"/>
        <end position="176"/>
    </location>
</feature>
<evidence type="ECO:0000313" key="10">
    <source>
        <dbReference type="RefSeq" id="XP_042566533.1"/>
    </source>
</evidence>
<dbReference type="GO" id="GO:0006355">
    <property type="term" value="P:regulation of DNA-templated transcription"/>
    <property type="evidence" value="ECO:0007669"/>
    <property type="project" value="InterPro"/>
</dbReference>
<feature type="compositionally biased region" description="Polar residues" evidence="6">
    <location>
        <begin position="324"/>
        <end position="334"/>
    </location>
</feature>
<dbReference type="Pfam" id="PF00010">
    <property type="entry name" value="HLH"/>
    <property type="match status" value="1"/>
</dbReference>
<keyword evidence="9" id="KW-1185">Reference proteome</keyword>
<dbReference type="AlphaFoldDB" id="A0A8M1KVL6"/>
<feature type="domain" description="BHLH" evidence="7">
    <location>
        <begin position="67"/>
        <end position="122"/>
    </location>
</feature>
<dbReference type="InterPro" id="IPR011598">
    <property type="entry name" value="bHLH_dom"/>
</dbReference>
<dbReference type="RefSeq" id="XP_042566533.1">
    <property type="nucleotide sequence ID" value="XM_042710599.1"/>
</dbReference>
<dbReference type="PANTHER" id="PTHR10985">
    <property type="entry name" value="BASIC HELIX-LOOP-HELIX TRANSCRIPTION FACTOR, HES-RELATED"/>
    <property type="match status" value="1"/>
</dbReference>
<evidence type="ECO:0000256" key="2">
    <source>
        <dbReference type="ARBA" id="ARBA00022491"/>
    </source>
</evidence>
<name>A0A8M1KVL6_CLUHA</name>
<evidence type="ECO:0000256" key="4">
    <source>
        <dbReference type="ARBA" id="ARBA00023163"/>
    </source>
</evidence>
<dbReference type="SMART" id="SM00353">
    <property type="entry name" value="HLH"/>
    <property type="match status" value="1"/>
</dbReference>
<keyword evidence="3" id="KW-0805">Transcription regulation</keyword>
<dbReference type="PROSITE" id="PS51054">
    <property type="entry name" value="ORANGE"/>
    <property type="match status" value="1"/>
</dbReference>
<evidence type="ECO:0000256" key="6">
    <source>
        <dbReference type="SAM" id="MobiDB-lite"/>
    </source>
</evidence>
<feature type="region of interest" description="Disordered" evidence="6">
    <location>
        <begin position="272"/>
        <end position="340"/>
    </location>
</feature>
<dbReference type="KEGG" id="char:105910262"/>
<dbReference type="GeneID" id="105910262"/>
<sequence length="340" mass="36463">MKRPHDYSSPESEAEELIDVGQEDGFCPVTGSMSPGSTSQILARKKRRGVSSHHSIFPEVEKDPRILSGLVLSIIEKRRRDRINHSLSELRRLVPSAFEKQGSSKLEKAEILQMTVDHLKLLHAMGGKGYFDAHALAVDYRTLGFRECVGEVVRYLSSLEGTESVDPIGARLVSHLSHCASEIDPLLQSPALPFPPWPWGSFPPLSTPPSPASSPSFPTASRRDLGPHTAAALLAYPSPGLRVAPLPGTAGSLLSAGFSGVHRVQLMPSVAHRLSQTSSEGSAGAPPIHAVTRSSSSSSPVPQQTSFRPFIPVGSPPPQRRDTSGSNKPGQNWGTEIGAF</sequence>
<dbReference type="CTD" id="26508"/>
<evidence type="ECO:0000256" key="5">
    <source>
        <dbReference type="ARBA" id="ARBA00023242"/>
    </source>
</evidence>
<dbReference type="PROSITE" id="PS50888">
    <property type="entry name" value="BHLH"/>
    <property type="match status" value="1"/>
</dbReference>
<evidence type="ECO:0000259" key="7">
    <source>
        <dbReference type="PROSITE" id="PS50888"/>
    </source>
</evidence>
<dbReference type="Pfam" id="PF07527">
    <property type="entry name" value="Hairy_orange"/>
    <property type="match status" value="1"/>
</dbReference>
<proteinExistence type="predicted"/>
<dbReference type="GO" id="GO:0003677">
    <property type="term" value="F:DNA binding"/>
    <property type="evidence" value="ECO:0007669"/>
    <property type="project" value="InterPro"/>
</dbReference>
<accession>A0A8M1KVL6</accession>
<keyword evidence="2" id="KW-0678">Repressor</keyword>
<organism evidence="9 10">
    <name type="scientific">Clupea harengus</name>
    <name type="common">Atlantic herring</name>
    <dbReference type="NCBI Taxonomy" id="7950"/>
    <lineage>
        <taxon>Eukaryota</taxon>
        <taxon>Metazoa</taxon>
        <taxon>Chordata</taxon>
        <taxon>Craniata</taxon>
        <taxon>Vertebrata</taxon>
        <taxon>Euteleostomi</taxon>
        <taxon>Actinopterygii</taxon>
        <taxon>Neopterygii</taxon>
        <taxon>Teleostei</taxon>
        <taxon>Clupei</taxon>
        <taxon>Clupeiformes</taxon>
        <taxon>Clupeoidei</taxon>
        <taxon>Clupeidae</taxon>
        <taxon>Clupea</taxon>
    </lineage>
</organism>
<dbReference type="InterPro" id="IPR050370">
    <property type="entry name" value="HES_HEY"/>
</dbReference>
<dbReference type="SMART" id="SM00511">
    <property type="entry name" value="ORANGE"/>
    <property type="match status" value="1"/>
</dbReference>
<dbReference type="GO" id="GO:0046983">
    <property type="term" value="F:protein dimerization activity"/>
    <property type="evidence" value="ECO:0007669"/>
    <property type="project" value="InterPro"/>
</dbReference>
<keyword evidence="5" id="KW-0539">Nucleus</keyword>
<keyword evidence="4" id="KW-0804">Transcription</keyword>
<dbReference type="InterPro" id="IPR003650">
    <property type="entry name" value="Orange_dom"/>
</dbReference>
<dbReference type="OrthoDB" id="6371181at2759"/>
<evidence type="ECO:0000256" key="3">
    <source>
        <dbReference type="ARBA" id="ARBA00023015"/>
    </source>
</evidence>
<gene>
    <name evidence="10" type="primary">heyl</name>
</gene>